<dbReference type="Gene3D" id="3.30.2090.10">
    <property type="entry name" value="Multidrug efflux transporter AcrB TolC docking domain, DN and DC subdomains"/>
    <property type="match status" value="2"/>
</dbReference>
<comment type="similarity">
    <text evidence="2">Belongs to the resistance-nodulation-cell division (RND) (TC 2.A.6) family.</text>
</comment>
<dbReference type="InterPro" id="IPR004763">
    <property type="entry name" value="CusA-like"/>
</dbReference>
<dbReference type="RefSeq" id="WP_002632358.1">
    <property type="nucleotide sequence ID" value="NZ_ANAH02000025.1"/>
</dbReference>
<evidence type="ECO:0000256" key="8">
    <source>
        <dbReference type="SAM" id="Phobius"/>
    </source>
</evidence>
<evidence type="ECO:0000256" key="5">
    <source>
        <dbReference type="ARBA" id="ARBA00022692"/>
    </source>
</evidence>
<dbReference type="AlphaFoldDB" id="S9QP95"/>
<evidence type="ECO:0000256" key="4">
    <source>
        <dbReference type="ARBA" id="ARBA00022475"/>
    </source>
</evidence>
<proteinExistence type="inferred from homology"/>
<evidence type="ECO:0000256" key="1">
    <source>
        <dbReference type="ARBA" id="ARBA00004651"/>
    </source>
</evidence>
<name>S9QP95_CYSF2</name>
<keyword evidence="10" id="KW-1185">Reference proteome</keyword>
<dbReference type="GO" id="GO:0008324">
    <property type="term" value="F:monoatomic cation transmembrane transporter activity"/>
    <property type="evidence" value="ECO:0007669"/>
    <property type="project" value="InterPro"/>
</dbReference>
<feature type="transmembrane region" description="Helical" evidence="8">
    <location>
        <begin position="978"/>
        <end position="997"/>
    </location>
</feature>
<dbReference type="PANTHER" id="PTHR32063">
    <property type="match status" value="1"/>
</dbReference>
<dbReference type="InterPro" id="IPR027463">
    <property type="entry name" value="AcrB_DN_DC_subdom"/>
</dbReference>
<organism evidence="9 10">
    <name type="scientific">Cystobacter fuscus (strain ATCC 25194 / DSM 2262 / NBRC 100088 / M29)</name>
    <dbReference type="NCBI Taxonomy" id="1242864"/>
    <lineage>
        <taxon>Bacteria</taxon>
        <taxon>Pseudomonadati</taxon>
        <taxon>Myxococcota</taxon>
        <taxon>Myxococcia</taxon>
        <taxon>Myxococcales</taxon>
        <taxon>Cystobacterineae</taxon>
        <taxon>Archangiaceae</taxon>
        <taxon>Cystobacter</taxon>
    </lineage>
</organism>
<gene>
    <name evidence="9" type="ORF">D187_004159</name>
</gene>
<protein>
    <submittedName>
        <fullName evidence="9">Cobalt-zinc-cadmium resistance protein CzcA / Cation efflux system protein CusA</fullName>
    </submittedName>
</protein>
<dbReference type="GO" id="GO:0005886">
    <property type="term" value="C:plasma membrane"/>
    <property type="evidence" value="ECO:0007669"/>
    <property type="project" value="UniProtKB-SubCell"/>
</dbReference>
<evidence type="ECO:0000256" key="7">
    <source>
        <dbReference type="ARBA" id="ARBA00023136"/>
    </source>
</evidence>
<reference evidence="9" key="1">
    <citation type="submission" date="2013-05" db="EMBL/GenBank/DDBJ databases">
        <title>Genome assembly of Cystobacter fuscus DSM 2262.</title>
        <authorList>
            <person name="Sharma G."/>
            <person name="Khatri I."/>
            <person name="Kaur C."/>
            <person name="Mayilraj S."/>
            <person name="Subramanian S."/>
        </authorList>
    </citation>
    <scope>NUCLEOTIDE SEQUENCE [LARGE SCALE GENOMIC DNA]</scope>
    <source>
        <strain evidence="9">DSM 2262</strain>
    </source>
</reference>
<comment type="caution">
    <text evidence="9">The sequence shown here is derived from an EMBL/GenBank/DDBJ whole genome shotgun (WGS) entry which is preliminary data.</text>
</comment>
<evidence type="ECO:0000256" key="2">
    <source>
        <dbReference type="ARBA" id="ARBA00010942"/>
    </source>
</evidence>
<accession>S9QP95</accession>
<dbReference type="GO" id="GO:0042910">
    <property type="term" value="F:xenobiotic transmembrane transporter activity"/>
    <property type="evidence" value="ECO:0007669"/>
    <property type="project" value="TreeGrafter"/>
</dbReference>
<comment type="subcellular location">
    <subcellularLocation>
        <location evidence="1">Cell membrane</location>
        <topology evidence="1">Multi-pass membrane protein</topology>
    </subcellularLocation>
</comment>
<feature type="transmembrane region" description="Helical" evidence="8">
    <location>
        <begin position="878"/>
        <end position="897"/>
    </location>
</feature>
<feature type="transmembrane region" description="Helical" evidence="8">
    <location>
        <begin position="490"/>
        <end position="513"/>
    </location>
</feature>
<feature type="transmembrane region" description="Helical" evidence="8">
    <location>
        <begin position="458"/>
        <end position="478"/>
    </location>
</feature>
<sequence>MSLIGGDDNEPTLVGSRASESSLSHRLAVLIVASVMLVGGAYTASRMPVDVFPDLTAPTVTVITEGHGMAPEELETRVTLPIESSLNGAPGVRRVRSATGVGISVIYAEFDWGTDIYRARQTVSEKLQLVRDTLPAEVEAPVLAPISSIMGEILFLAVTAGQGTEMEARTFADFTLRRRLLAVPGVSQVIVTGGERRQFEVVLRPERLAAQGVTVGEVVRALEETNTNVSAGFVNEGGQEYLVHGVGRVRTPEDVAETLVTWRGEQPVLVRHLGEVRIGAAPSRGKGSFGGQPAVIVGVQKQPGSNTLELTRRIDRELDELARTLPGGRTLQRDIFRQADFIEVAIGNVLEALRDGVVLVLLIVLAFLRSGRASAITLIAIPLSLVTAVFALSAFGATLNTMTLGGMAIAVGELVDDAVIDVENVVRRLRQNALLPEETRRPALEIVLTASQEIRGSIVFATLIVVLVFLPLFFLSGVEGRLLQPLGMAYVVSLAASLFVAVTLTPVLCSYLLPGSKAVSAAHEPRLSRWLKQRYTPLLEGAIQRWRLVASVSFALLATAGVALALSGRSFLPEFREGTLTIAAVTLPGTSLAGFDATGRRIEQILLRHPEVVSVARRTGRAEMDEHAQGVNASELDVSLRETERSREEFLEALRRDFSLLPGVSITIGQPISHRIDHMLSGTRASIAVKVFGDDLAELRRVGTEVEAAMRGVPGVVDLSREQQADIPFVRVRFDRVAIARHGLRIADVARALEVGSGVHVVSQVMEGQAVFDLVVRTEPGRVQSLEDLQELLVTTPRGARVPLRALAHVHRDRGPNEIGRENVRRKFVVSCNLAGRDVVSVVRDIQTAVERSVRLPAGYQIVYGGQFESAEGATHTLGLLGLACLVGMFGLLYTAFGSVRDAVLVMANLPLALIGGAAGVLLQGGVLSIASLVGFITLFGIATRNGIMLVSHIRHLVHAEGVRDLDEAVRRGAQERLVPILMTALAAGLGLVPLALSGGEPGSEIQAPMAVVILCGLSSSTALNMFVVPALYRHFGALARDASREGAGLPPGAA</sequence>
<evidence type="ECO:0000313" key="9">
    <source>
        <dbReference type="EMBL" id="EPX58403.1"/>
    </source>
</evidence>
<dbReference type="Gene3D" id="3.30.70.1320">
    <property type="entry name" value="Multidrug efflux transporter AcrB pore domain like"/>
    <property type="match status" value="1"/>
</dbReference>
<dbReference type="NCBIfam" id="TIGR00914">
    <property type="entry name" value="2A0601"/>
    <property type="match status" value="1"/>
</dbReference>
<dbReference type="PRINTS" id="PR00702">
    <property type="entry name" value="ACRIFLAVINRP"/>
</dbReference>
<keyword evidence="5 8" id="KW-0812">Transmembrane</keyword>
<keyword evidence="3" id="KW-0813">Transport</keyword>
<evidence type="ECO:0000256" key="6">
    <source>
        <dbReference type="ARBA" id="ARBA00022989"/>
    </source>
</evidence>
<dbReference type="InterPro" id="IPR001036">
    <property type="entry name" value="Acrflvin-R"/>
</dbReference>
<keyword evidence="6 8" id="KW-1133">Transmembrane helix</keyword>
<evidence type="ECO:0000313" key="10">
    <source>
        <dbReference type="Proteomes" id="UP000011682"/>
    </source>
</evidence>
<feature type="transmembrane region" description="Helical" evidence="8">
    <location>
        <begin position="375"/>
        <end position="397"/>
    </location>
</feature>
<keyword evidence="7 8" id="KW-0472">Membrane</keyword>
<evidence type="ECO:0000256" key="3">
    <source>
        <dbReference type="ARBA" id="ARBA00022448"/>
    </source>
</evidence>
<dbReference type="Gene3D" id="3.30.70.1430">
    <property type="entry name" value="Multidrug efflux transporter AcrB pore domain"/>
    <property type="match status" value="2"/>
</dbReference>
<feature type="transmembrane region" description="Helical" evidence="8">
    <location>
        <begin position="917"/>
        <end position="943"/>
    </location>
</feature>
<dbReference type="Gene3D" id="1.20.1640.10">
    <property type="entry name" value="Multidrug efflux transporter AcrB transmembrane domain"/>
    <property type="match status" value="2"/>
</dbReference>
<dbReference type="Proteomes" id="UP000011682">
    <property type="component" value="Unassembled WGS sequence"/>
</dbReference>
<dbReference type="Pfam" id="PF00873">
    <property type="entry name" value="ACR_tran"/>
    <property type="match status" value="1"/>
</dbReference>
<keyword evidence="4" id="KW-1003">Cell membrane</keyword>
<dbReference type="SUPFAM" id="SSF82714">
    <property type="entry name" value="Multidrug efflux transporter AcrB TolC docking domain, DN and DC subdomains"/>
    <property type="match status" value="2"/>
</dbReference>
<dbReference type="Gene3D" id="3.30.70.1440">
    <property type="entry name" value="Multidrug efflux transporter AcrB pore domain"/>
    <property type="match status" value="1"/>
</dbReference>
<dbReference type="EMBL" id="ANAH02000025">
    <property type="protein sequence ID" value="EPX58403.1"/>
    <property type="molecule type" value="Genomic_DNA"/>
</dbReference>
<dbReference type="SUPFAM" id="SSF82866">
    <property type="entry name" value="Multidrug efflux transporter AcrB transmembrane domain"/>
    <property type="match status" value="2"/>
</dbReference>
<dbReference type="eggNOG" id="COG3696">
    <property type="taxonomic scope" value="Bacteria"/>
</dbReference>
<dbReference type="SUPFAM" id="SSF82693">
    <property type="entry name" value="Multidrug efflux transporter AcrB pore domain, PN1, PN2, PC1 and PC2 subdomains"/>
    <property type="match status" value="2"/>
</dbReference>
<feature type="transmembrane region" description="Helical" evidence="8">
    <location>
        <begin position="546"/>
        <end position="566"/>
    </location>
</feature>
<dbReference type="PANTHER" id="PTHR32063:SF4">
    <property type="entry name" value="SLR6043 PROTEIN"/>
    <property type="match status" value="1"/>
</dbReference>
<feature type="transmembrane region" description="Helical" evidence="8">
    <location>
        <begin position="1009"/>
        <end position="1033"/>
    </location>
</feature>